<dbReference type="PANTHER" id="PTHR13452:SF10">
    <property type="entry name" value="THUMP DOMAIN-CONTAINING PROTEIN 1"/>
    <property type="match status" value="1"/>
</dbReference>
<evidence type="ECO:0000313" key="1">
    <source>
        <dbReference type="EMBL" id="GBP16813.1"/>
    </source>
</evidence>
<accession>A0A4C1TS42</accession>
<dbReference type="GO" id="GO:0003723">
    <property type="term" value="F:RNA binding"/>
    <property type="evidence" value="ECO:0007669"/>
    <property type="project" value="InterPro"/>
</dbReference>
<dbReference type="InterPro" id="IPR040183">
    <property type="entry name" value="THUMPD1-like"/>
</dbReference>
<reference evidence="1 2" key="1">
    <citation type="journal article" date="2019" name="Commun. Biol.">
        <title>The bagworm genome reveals a unique fibroin gene that provides high tensile strength.</title>
        <authorList>
            <person name="Kono N."/>
            <person name="Nakamura H."/>
            <person name="Ohtoshi R."/>
            <person name="Tomita M."/>
            <person name="Numata K."/>
            <person name="Arakawa K."/>
        </authorList>
    </citation>
    <scope>NUCLEOTIDE SEQUENCE [LARGE SCALE GENOMIC DNA]</scope>
</reference>
<dbReference type="Proteomes" id="UP000299102">
    <property type="component" value="Unassembled WGS sequence"/>
</dbReference>
<name>A0A4C1TS42_EUMVA</name>
<dbReference type="GO" id="GO:0006400">
    <property type="term" value="P:tRNA modification"/>
    <property type="evidence" value="ECO:0007669"/>
    <property type="project" value="InterPro"/>
</dbReference>
<evidence type="ECO:0000313" key="2">
    <source>
        <dbReference type="Proteomes" id="UP000299102"/>
    </source>
</evidence>
<dbReference type="STRING" id="151549.A0A4C1TS42"/>
<proteinExistence type="predicted"/>
<dbReference type="EMBL" id="BGZK01006132">
    <property type="protein sequence ID" value="GBP16813.1"/>
    <property type="molecule type" value="Genomic_DNA"/>
</dbReference>
<keyword evidence="2" id="KW-1185">Reference proteome</keyword>
<gene>
    <name evidence="1" type="ORF">EVAR_72929_1</name>
</gene>
<comment type="caution">
    <text evidence="1">The sequence shown here is derived from an EMBL/GenBank/DDBJ whole genome shotgun (WGS) entry which is preliminary data.</text>
</comment>
<protein>
    <submittedName>
        <fullName evidence="1">THUMP domain-containing protein 1 homolog</fullName>
    </submittedName>
</protein>
<dbReference type="OrthoDB" id="367221at2759"/>
<dbReference type="PANTHER" id="PTHR13452">
    <property type="entry name" value="THUMP DOMAIN CONTAINING PROTEIN 1-RELATED"/>
    <property type="match status" value="1"/>
</dbReference>
<dbReference type="AlphaFoldDB" id="A0A4C1TS42"/>
<organism evidence="1 2">
    <name type="scientific">Eumeta variegata</name>
    <name type="common">Bagworm moth</name>
    <name type="synonym">Eumeta japonica</name>
    <dbReference type="NCBI Taxonomy" id="151549"/>
    <lineage>
        <taxon>Eukaryota</taxon>
        <taxon>Metazoa</taxon>
        <taxon>Ecdysozoa</taxon>
        <taxon>Arthropoda</taxon>
        <taxon>Hexapoda</taxon>
        <taxon>Insecta</taxon>
        <taxon>Pterygota</taxon>
        <taxon>Neoptera</taxon>
        <taxon>Endopterygota</taxon>
        <taxon>Lepidoptera</taxon>
        <taxon>Glossata</taxon>
        <taxon>Ditrysia</taxon>
        <taxon>Tineoidea</taxon>
        <taxon>Psychidae</taxon>
        <taxon>Oiketicinae</taxon>
        <taxon>Eumeta</taxon>
    </lineage>
</organism>
<sequence length="122" mass="14485">MSEPPVKKQKYQSKKKYFQPKRKQYLEVGHRGFLATCNFNEKDCIRECYHILNQYADELYGTENITNNLEVNENDEPLQLKTEDTSNDISEELQIQINATQLIQNTKDAFKLWTQELQIAFY</sequence>